<keyword evidence="1" id="KW-0472">Membrane</keyword>
<sequence>MLGSPLSGTPATVACLCLYGAFYAATDGVLMALAAPAFPEALRTTGLACVQTAQALAYFASSVAFGLAWAAWGPATASRAALVAVPVALGVTMTALRGHPMKETVR</sequence>
<protein>
    <recommendedName>
        <fullName evidence="3">MFS transporter</fullName>
    </recommendedName>
</protein>
<dbReference type="InterPro" id="IPR036259">
    <property type="entry name" value="MFS_trans_sf"/>
</dbReference>
<accession>A0AAU2H7T2</accession>
<evidence type="ECO:0000256" key="1">
    <source>
        <dbReference type="SAM" id="Phobius"/>
    </source>
</evidence>
<evidence type="ECO:0008006" key="3">
    <source>
        <dbReference type="Google" id="ProtNLM"/>
    </source>
</evidence>
<proteinExistence type="predicted"/>
<dbReference type="AlphaFoldDB" id="A0AAU2H7T2"/>
<feature type="transmembrane region" description="Helical" evidence="1">
    <location>
        <begin position="12"/>
        <end position="34"/>
    </location>
</feature>
<reference evidence="2" key="1">
    <citation type="submission" date="2022-10" db="EMBL/GenBank/DDBJ databases">
        <title>The complete genomes of actinobacterial strains from the NBC collection.</title>
        <authorList>
            <person name="Joergensen T.S."/>
            <person name="Alvarez Arevalo M."/>
            <person name="Sterndorff E.B."/>
            <person name="Faurdal D."/>
            <person name="Vuksanovic O."/>
            <person name="Mourched A.-S."/>
            <person name="Charusanti P."/>
            <person name="Shaw S."/>
            <person name="Blin K."/>
            <person name="Weber T."/>
        </authorList>
    </citation>
    <scope>NUCLEOTIDE SEQUENCE</scope>
    <source>
        <strain evidence="2">NBC_00060</strain>
    </source>
</reference>
<dbReference type="Gene3D" id="1.20.1250.20">
    <property type="entry name" value="MFS general substrate transporter like domains"/>
    <property type="match status" value="1"/>
</dbReference>
<organism evidence="2">
    <name type="scientific">Streptomyces sp. NBC_00060</name>
    <dbReference type="NCBI Taxonomy" id="2975636"/>
    <lineage>
        <taxon>Bacteria</taxon>
        <taxon>Bacillati</taxon>
        <taxon>Actinomycetota</taxon>
        <taxon>Actinomycetes</taxon>
        <taxon>Kitasatosporales</taxon>
        <taxon>Streptomycetaceae</taxon>
        <taxon>Streptomyces</taxon>
    </lineage>
</organism>
<dbReference type="SUPFAM" id="SSF103473">
    <property type="entry name" value="MFS general substrate transporter"/>
    <property type="match status" value="1"/>
</dbReference>
<name>A0AAU2H7T2_9ACTN</name>
<dbReference type="EMBL" id="CP108253">
    <property type="protein sequence ID" value="WTU44267.1"/>
    <property type="molecule type" value="Genomic_DNA"/>
</dbReference>
<gene>
    <name evidence="2" type="ORF">OHV25_34150</name>
</gene>
<feature type="transmembrane region" description="Helical" evidence="1">
    <location>
        <begin position="78"/>
        <end position="96"/>
    </location>
</feature>
<feature type="transmembrane region" description="Helical" evidence="1">
    <location>
        <begin position="55"/>
        <end position="72"/>
    </location>
</feature>
<keyword evidence="1" id="KW-1133">Transmembrane helix</keyword>
<keyword evidence="1" id="KW-0812">Transmembrane</keyword>
<evidence type="ECO:0000313" key="2">
    <source>
        <dbReference type="EMBL" id="WTU44267.1"/>
    </source>
</evidence>